<dbReference type="RefSeq" id="WP_115184302.1">
    <property type="nucleotide sequence ID" value="NZ_CAMIRF010000002.1"/>
</dbReference>
<evidence type="ECO:0000256" key="2">
    <source>
        <dbReference type="ARBA" id="ARBA00012171"/>
    </source>
</evidence>
<evidence type="ECO:0000313" key="5">
    <source>
        <dbReference type="Proteomes" id="UP000255529"/>
    </source>
</evidence>
<dbReference type="GO" id="GO:0019546">
    <property type="term" value="P:L-arginine deiminase pathway"/>
    <property type="evidence" value="ECO:0007669"/>
    <property type="project" value="TreeGrafter"/>
</dbReference>
<evidence type="ECO:0000256" key="1">
    <source>
        <dbReference type="ARBA" id="ARBA00005213"/>
    </source>
</evidence>
<name>A0A380AM96_9GAMM</name>
<dbReference type="Pfam" id="PF19420">
    <property type="entry name" value="DDAH_eukar"/>
    <property type="match status" value="1"/>
</dbReference>
<dbReference type="AlphaFoldDB" id="A0A380AM96"/>
<accession>A0A380AM96</accession>
<dbReference type="PANTHER" id="PTHR47271:SF2">
    <property type="entry name" value="ARGININE DEIMINASE"/>
    <property type="match status" value="1"/>
</dbReference>
<gene>
    <name evidence="4" type="ORF">NCTC11544_04378</name>
</gene>
<comment type="pathway">
    <text evidence="1">Amino-acid degradation; L-arginine degradation via ADI pathway; carbamoyl phosphate from L-arginine: step 1/2.</text>
</comment>
<dbReference type="SUPFAM" id="SSF55909">
    <property type="entry name" value="Pentein"/>
    <property type="match status" value="1"/>
</dbReference>
<sequence>MERSYVKNATNRLKKVLLCPPKHFSFQPINVITEDWLEKGESADISAFRREHDALVQAYRENGVEVVLMDPDPELPYQVYARDFGACVAEGFIMGRFREPCRQGETATYEAKMKQLGIPCVARCTSGAFEGGDFWMIDEHTIAQGVVARTDYDGYKNIERQMWELGYTMVPIFCKRENLHLDMCFNIVAEKVAVVCKAALPDEFLNLLARRKFTLIDVPQQGVFRHHCNLQALGDDRVLTFKNNKETNQQLAALGIKTIEIELEEILKGGGGPHCMTFPLERA</sequence>
<proteinExistence type="predicted"/>
<dbReference type="Gene3D" id="3.75.10.10">
    <property type="entry name" value="L-arginine/glycine Amidinotransferase, Chain A"/>
    <property type="match status" value="1"/>
</dbReference>
<dbReference type="GO" id="GO:0016990">
    <property type="term" value="F:arginine deiminase activity"/>
    <property type="evidence" value="ECO:0007669"/>
    <property type="project" value="UniProtKB-EC"/>
</dbReference>
<dbReference type="EMBL" id="UGYN01000002">
    <property type="protein sequence ID" value="SUI82855.1"/>
    <property type="molecule type" value="Genomic_DNA"/>
</dbReference>
<organism evidence="4 5">
    <name type="scientific">Serratia quinivorans</name>
    <dbReference type="NCBI Taxonomy" id="137545"/>
    <lineage>
        <taxon>Bacteria</taxon>
        <taxon>Pseudomonadati</taxon>
        <taxon>Pseudomonadota</taxon>
        <taxon>Gammaproteobacteria</taxon>
        <taxon>Enterobacterales</taxon>
        <taxon>Yersiniaceae</taxon>
        <taxon>Serratia</taxon>
    </lineage>
</organism>
<dbReference type="Proteomes" id="UP000255529">
    <property type="component" value="Unassembled WGS sequence"/>
</dbReference>
<evidence type="ECO:0000313" key="4">
    <source>
        <dbReference type="EMBL" id="SUI82855.1"/>
    </source>
</evidence>
<dbReference type="EC" id="3.5.3.6" evidence="2"/>
<dbReference type="PANTHER" id="PTHR47271">
    <property type="entry name" value="ARGININE DEIMINASE"/>
    <property type="match status" value="1"/>
</dbReference>
<comment type="catalytic activity">
    <reaction evidence="3">
        <text>L-arginine + H2O = L-citrulline + NH4(+)</text>
        <dbReference type="Rhea" id="RHEA:19597"/>
        <dbReference type="ChEBI" id="CHEBI:15377"/>
        <dbReference type="ChEBI" id="CHEBI:28938"/>
        <dbReference type="ChEBI" id="CHEBI:32682"/>
        <dbReference type="ChEBI" id="CHEBI:57743"/>
        <dbReference type="EC" id="3.5.3.6"/>
    </reaction>
</comment>
<keyword evidence="4" id="KW-0378">Hydrolase</keyword>
<protein>
    <recommendedName>
        <fullName evidence="2">arginine deiminase</fullName>
        <ecNumber evidence="2">3.5.3.6</ecNumber>
    </recommendedName>
</protein>
<evidence type="ECO:0000256" key="3">
    <source>
        <dbReference type="ARBA" id="ARBA00049429"/>
    </source>
</evidence>
<reference evidence="4 5" key="1">
    <citation type="submission" date="2018-06" db="EMBL/GenBank/DDBJ databases">
        <authorList>
            <consortium name="Pathogen Informatics"/>
            <person name="Doyle S."/>
        </authorList>
    </citation>
    <scope>NUCLEOTIDE SEQUENCE [LARGE SCALE GENOMIC DNA]</scope>
    <source>
        <strain evidence="4 5">NCTC11544</strain>
    </source>
</reference>